<comment type="similarity">
    <text evidence="1">Belongs to the membrane fusion protein (MFP) (TC 8.A.1) family.</text>
</comment>
<comment type="caution">
    <text evidence="3">The sequence shown here is derived from an EMBL/GenBank/DDBJ whole genome shotgun (WGS) entry which is preliminary data.</text>
</comment>
<dbReference type="InterPro" id="IPR006143">
    <property type="entry name" value="RND_pump_MFP"/>
</dbReference>
<dbReference type="Gene3D" id="1.10.287.470">
    <property type="entry name" value="Helix hairpin bin"/>
    <property type="match status" value="1"/>
</dbReference>
<accession>A0A4R1F0R7</accession>
<evidence type="ECO:0000256" key="1">
    <source>
        <dbReference type="ARBA" id="ARBA00009477"/>
    </source>
</evidence>
<dbReference type="AlphaFoldDB" id="A0A4R1F0R7"/>
<dbReference type="NCBIfam" id="TIGR01730">
    <property type="entry name" value="RND_mfp"/>
    <property type="match status" value="1"/>
</dbReference>
<evidence type="ECO:0000313" key="4">
    <source>
        <dbReference type="Proteomes" id="UP000294887"/>
    </source>
</evidence>
<dbReference type="Gene3D" id="2.40.30.170">
    <property type="match status" value="1"/>
</dbReference>
<name>A0A4R1F0R7_9GAMM</name>
<dbReference type="Proteomes" id="UP000294887">
    <property type="component" value="Unassembled WGS sequence"/>
</dbReference>
<dbReference type="OrthoDB" id="9806939at2"/>
<dbReference type="Gene3D" id="2.40.50.100">
    <property type="match status" value="1"/>
</dbReference>
<protein>
    <submittedName>
        <fullName evidence="3">HlyD family secretion protein</fullName>
    </submittedName>
</protein>
<dbReference type="Pfam" id="PF25954">
    <property type="entry name" value="Beta-barrel_RND_2"/>
    <property type="match status" value="1"/>
</dbReference>
<gene>
    <name evidence="3" type="ORF">EV695_1893</name>
</gene>
<feature type="domain" description="CusB-like beta-barrel" evidence="2">
    <location>
        <begin position="226"/>
        <end position="286"/>
    </location>
</feature>
<dbReference type="EMBL" id="SMFQ01000003">
    <property type="protein sequence ID" value="TCJ87383.1"/>
    <property type="molecule type" value="Genomic_DNA"/>
</dbReference>
<dbReference type="GO" id="GO:1990281">
    <property type="term" value="C:efflux pump complex"/>
    <property type="evidence" value="ECO:0007669"/>
    <property type="project" value="TreeGrafter"/>
</dbReference>
<evidence type="ECO:0000313" key="3">
    <source>
        <dbReference type="EMBL" id="TCJ87383.1"/>
    </source>
</evidence>
<reference evidence="3 4" key="1">
    <citation type="submission" date="2019-03" db="EMBL/GenBank/DDBJ databases">
        <title>Genomic Encyclopedia of Type Strains, Phase IV (KMG-IV): sequencing the most valuable type-strain genomes for metagenomic binning, comparative biology and taxonomic classification.</title>
        <authorList>
            <person name="Goeker M."/>
        </authorList>
    </citation>
    <scope>NUCLEOTIDE SEQUENCE [LARGE SCALE GENOMIC DNA]</scope>
    <source>
        <strain evidence="3 4">DSM 24830</strain>
    </source>
</reference>
<organism evidence="3 4">
    <name type="scientific">Cocleimonas flava</name>
    <dbReference type="NCBI Taxonomy" id="634765"/>
    <lineage>
        <taxon>Bacteria</taxon>
        <taxon>Pseudomonadati</taxon>
        <taxon>Pseudomonadota</taxon>
        <taxon>Gammaproteobacteria</taxon>
        <taxon>Thiotrichales</taxon>
        <taxon>Thiotrichaceae</taxon>
        <taxon>Cocleimonas</taxon>
    </lineage>
</organism>
<keyword evidence="4" id="KW-1185">Reference proteome</keyword>
<dbReference type="Gene3D" id="2.40.420.20">
    <property type="match status" value="1"/>
</dbReference>
<dbReference type="InterPro" id="IPR058792">
    <property type="entry name" value="Beta-barrel_RND_2"/>
</dbReference>
<evidence type="ECO:0000259" key="2">
    <source>
        <dbReference type="Pfam" id="PF25954"/>
    </source>
</evidence>
<sequence length="394" mass="43354">MRVSYIVIPLLIGAGIYGWYWKQTHPDIIPVSVVSVDKGDVEATVANTRAGTIKACRRAKLSPSSGGQISELPYAEGDFVKKDTMLLKIWSLDLQAEVEHIKKNIIASEDTAEATCLQADMAQRTADRELRLLRSRSISQEEYDLKYTEYLVNKASCKAAKANIDSVKASLLVAQEQLKRTVLYAPFDGVIAKINGELNEYVTPSPIGIQTPPVIDLIEPGCFLVSVPVDEVDAPKIKIGMPARISLDAWRGQIFKANVSRIGSYVTDTEKQARTVEIELSFQDKTQLDDLLVGYSADADIILQTNKDVLRIPSETLVDDSHVLLFNPESKLLEKITVKKGLSNWSFTEITEGLKTGDQLVTSVGTTGVKEGVLVKVVNEKTAKNSNKIDSKND</sequence>
<dbReference type="SUPFAM" id="SSF111369">
    <property type="entry name" value="HlyD-like secretion proteins"/>
    <property type="match status" value="1"/>
</dbReference>
<proteinExistence type="inferred from homology"/>
<dbReference type="GO" id="GO:0015562">
    <property type="term" value="F:efflux transmembrane transporter activity"/>
    <property type="evidence" value="ECO:0007669"/>
    <property type="project" value="TreeGrafter"/>
</dbReference>
<dbReference type="RefSeq" id="WP_131905663.1">
    <property type="nucleotide sequence ID" value="NZ_BAAAFU010000004.1"/>
</dbReference>
<dbReference type="PANTHER" id="PTHR30469">
    <property type="entry name" value="MULTIDRUG RESISTANCE PROTEIN MDTA"/>
    <property type="match status" value="1"/>
</dbReference>